<name>A0A836CAY9_9STRA</name>
<feature type="region of interest" description="Disordered" evidence="1">
    <location>
        <begin position="110"/>
        <end position="138"/>
    </location>
</feature>
<sequence>MSSASTTAMSDEDSDTIASKLTDTVAGKNVLALVGAGFISGTRKEFTQKASELDFNFKWTQWTGTSPNSNRWCGQSILIPATGDEYVIRADIVAVAQKLITDTIHDIPSNSNLSDSSSESDVGGGAESGNTSNTISVRAASRTSSTMVVEVEGRTAADGAVLDWPAVVGGLVGGLVGAVAGAAAVVFALLYSSSQRAGSRV</sequence>
<keyword evidence="4" id="KW-1185">Reference proteome</keyword>
<keyword evidence="2" id="KW-0812">Transmembrane</keyword>
<feature type="transmembrane region" description="Helical" evidence="2">
    <location>
        <begin position="164"/>
        <end position="191"/>
    </location>
</feature>
<keyword evidence="2" id="KW-0472">Membrane</keyword>
<reference evidence="3" key="1">
    <citation type="submission" date="2021-02" db="EMBL/GenBank/DDBJ databases">
        <title>First Annotated Genome of the Yellow-green Alga Tribonema minus.</title>
        <authorList>
            <person name="Mahan K.M."/>
        </authorList>
    </citation>
    <scope>NUCLEOTIDE SEQUENCE</scope>
    <source>
        <strain evidence="3">UTEX B ZZ1240</strain>
    </source>
</reference>
<evidence type="ECO:0000256" key="2">
    <source>
        <dbReference type="SAM" id="Phobius"/>
    </source>
</evidence>
<comment type="caution">
    <text evidence="3">The sequence shown here is derived from an EMBL/GenBank/DDBJ whole genome shotgun (WGS) entry which is preliminary data.</text>
</comment>
<dbReference type="Proteomes" id="UP000664859">
    <property type="component" value="Unassembled WGS sequence"/>
</dbReference>
<accession>A0A836CAY9</accession>
<organism evidence="3 4">
    <name type="scientific">Tribonema minus</name>
    <dbReference type="NCBI Taxonomy" id="303371"/>
    <lineage>
        <taxon>Eukaryota</taxon>
        <taxon>Sar</taxon>
        <taxon>Stramenopiles</taxon>
        <taxon>Ochrophyta</taxon>
        <taxon>PX clade</taxon>
        <taxon>Xanthophyceae</taxon>
        <taxon>Tribonematales</taxon>
        <taxon>Tribonemataceae</taxon>
        <taxon>Tribonema</taxon>
    </lineage>
</organism>
<evidence type="ECO:0000313" key="3">
    <source>
        <dbReference type="EMBL" id="KAG5177686.1"/>
    </source>
</evidence>
<evidence type="ECO:0000313" key="4">
    <source>
        <dbReference type="Proteomes" id="UP000664859"/>
    </source>
</evidence>
<gene>
    <name evidence="3" type="ORF">JKP88DRAFT_248742</name>
</gene>
<keyword evidence="2" id="KW-1133">Transmembrane helix</keyword>
<feature type="compositionally biased region" description="Low complexity" evidence="1">
    <location>
        <begin position="110"/>
        <end position="121"/>
    </location>
</feature>
<protein>
    <submittedName>
        <fullName evidence="3">Uncharacterized protein</fullName>
    </submittedName>
</protein>
<evidence type="ECO:0000256" key="1">
    <source>
        <dbReference type="SAM" id="MobiDB-lite"/>
    </source>
</evidence>
<dbReference type="AlphaFoldDB" id="A0A836CAY9"/>
<proteinExistence type="predicted"/>
<dbReference type="EMBL" id="JAFCMP010000523">
    <property type="protein sequence ID" value="KAG5177686.1"/>
    <property type="molecule type" value="Genomic_DNA"/>
</dbReference>